<gene>
    <name evidence="1" type="ORF">ACFO3G_01635</name>
</gene>
<proteinExistence type="predicted"/>
<dbReference type="Gene3D" id="3.10.50.40">
    <property type="match status" value="1"/>
</dbReference>
<protein>
    <submittedName>
        <fullName evidence="1">DUF4827 family protein</fullName>
    </submittedName>
</protein>
<evidence type="ECO:0000313" key="1">
    <source>
        <dbReference type="EMBL" id="MFC4665325.1"/>
    </source>
</evidence>
<accession>A0ABV9K5B1</accession>
<dbReference type="RefSeq" id="WP_380077351.1">
    <property type="nucleotide sequence ID" value="NZ_JBHSGO010000033.1"/>
</dbReference>
<keyword evidence="2" id="KW-1185">Reference proteome</keyword>
<evidence type="ECO:0000313" key="2">
    <source>
        <dbReference type="Proteomes" id="UP001596020"/>
    </source>
</evidence>
<dbReference type="InterPro" id="IPR032252">
    <property type="entry name" value="DUF4827"/>
</dbReference>
<comment type="caution">
    <text evidence="1">The sequence shown here is derived from an EMBL/GenBank/DDBJ whole genome shotgun (WGS) entry which is preliminary data.</text>
</comment>
<dbReference type="Proteomes" id="UP001596020">
    <property type="component" value="Unassembled WGS sequence"/>
</dbReference>
<organism evidence="1 2">
    <name type="scientific">Falsiporphyromonas endometrii</name>
    <dbReference type="NCBI Taxonomy" id="1387297"/>
    <lineage>
        <taxon>Bacteria</taxon>
        <taxon>Pseudomonadati</taxon>
        <taxon>Bacteroidota</taxon>
        <taxon>Bacteroidia</taxon>
        <taxon>Bacteroidales</taxon>
        <taxon>Porphyromonadaceae</taxon>
        <taxon>Falsiporphyromonas</taxon>
    </lineage>
</organism>
<reference evidence="2" key="1">
    <citation type="journal article" date="2019" name="Int. J. Syst. Evol. Microbiol.">
        <title>The Global Catalogue of Microorganisms (GCM) 10K type strain sequencing project: providing services to taxonomists for standard genome sequencing and annotation.</title>
        <authorList>
            <consortium name="The Broad Institute Genomics Platform"/>
            <consortium name="The Broad Institute Genome Sequencing Center for Infectious Disease"/>
            <person name="Wu L."/>
            <person name="Ma J."/>
        </authorList>
    </citation>
    <scope>NUCLEOTIDE SEQUENCE [LARGE SCALE GENOMIC DNA]</scope>
    <source>
        <strain evidence="2">CGMCC 4.7357</strain>
    </source>
</reference>
<dbReference type="EMBL" id="JBHSGO010000033">
    <property type="protein sequence ID" value="MFC4665325.1"/>
    <property type="molecule type" value="Genomic_DNA"/>
</dbReference>
<dbReference type="InterPro" id="IPR046357">
    <property type="entry name" value="PPIase_dom_sf"/>
</dbReference>
<dbReference type="Pfam" id="PF16109">
    <property type="entry name" value="DUF4827"/>
    <property type="match status" value="1"/>
</dbReference>
<sequence length="204" mass="23681">MKKTTIFLMLFSLFCATITLTSCDKKSIRSVSRMKKDERKIIAQFIDENNIKVKTASDKQTEFDPNIMYIMPNGLYMQVLDKGNEERAVENKTHIYIRLKGEVLDPKAPANRKLDFNSLSSGKYQPIEFIYRNYYQQGEIHFELINPDPGYNLTQYMCEGLAYPMSLLGNHARAKLIIPFVIGPDFLYESGNPVYVEEVEYTFR</sequence>
<name>A0ABV9K5B1_9PORP</name>
<dbReference type="PROSITE" id="PS51257">
    <property type="entry name" value="PROKAR_LIPOPROTEIN"/>
    <property type="match status" value="1"/>
</dbReference>